<feature type="chain" id="PRO_5011988980" description="Carboxypeptidase regulatory-like domain-containing protein" evidence="1">
    <location>
        <begin position="20"/>
        <end position="1052"/>
    </location>
</feature>
<evidence type="ECO:0000256" key="1">
    <source>
        <dbReference type="SAM" id="SignalP"/>
    </source>
</evidence>
<dbReference type="PROSITE" id="PS51257">
    <property type="entry name" value="PROKAR_LIPOPROTEIN"/>
    <property type="match status" value="1"/>
</dbReference>
<name>A0A1Y5HS69_OLEAN</name>
<keyword evidence="1" id="KW-0732">Signal</keyword>
<accession>A0A1Y5HS69</accession>
<sequence>MSLKTHVLPIFLSIFLLSACSGNSSSSSSTIPDTLNVVLGVVDNGYASSMDVQGVAVTTNGKLMLDEETGALSGVRTTTDKRGRFALALDAGDPNAIVMFASAKDDSKVQCQLPAGCTVGTETVAFGDDFFPELFFDYRENIYQDDNDADDDYVESRALWSAAIDVANKGQFISINNITGMAAYFGFSTYVSDESGQCDAQSCESTTQADGYFSKYGIVKANTQVSNLIGISDILSVEPANLFNLNTISATTSANLQASIRYGALLAALQKIQLEYDNVLTDKDQRRFRYMLNQQFAQNRGQLYQKDAPIEQVLTQEIWYGLAQELLQQASDYYTQHNQVLPVEVGSVITQFQQQRQFLTAGELTAAVPTISADMVDEYHSAIDFTKAMINHLLNLANEFSNPEYQQKAKAYEQQLVDIGNDVSPALDAITVSLLDVYVYYLSCMHEVCDSANAWHQYNAGFDKANKTLLLKYSDAPGDELKLSQSVVDLITNDDIDNPTESTVIDFIIEGRLKGTDLVVNTDFSEGKVEKPSIRISYYEIVSELQPDAALATLNPSMPSANQINSRSYDFNFPSLEVLYAPKDKPENEQTIIGSFSWLLLGVNDIRNSNAGTRYNLNNISVVLNMSGAELGMDGDEVLRDNLVVSAVGSAYNSSNYYPDTIFPKSTNYFVPRDGFEFEASSGIDILETSIVDYTFPQVDSEGVPLVGSIVEGQVVAGKGIAVKILRFDYLHSGSGLFIAYPQSSDGKFLGLVCTITLQDEVYFEQGAITRPADTSGADPANIFNCIGQSYYEGSGGVNDLVKELWKIEPDVIRAVNVRGEGVYYADLPTVGADDNKQLVDFSAAPVRYTGTMQAPAMLGIDNLRLQIRPQLISSDNTKKLAEVAIDLNLIRPTKASINVGLFVAYNPVQILNTEDGLPIVASGDDVESYYIAYKTDQDGNEIGNLIINWYGAQLVDGGDGSQYLQDYDPSNPAPKEDFLFNIGSDVSYGAKDSTAGYTRCGLINPDLDSERECEGVAYLTFRGFVTGTVREERDGVYVARYIDGSWQVIGN</sequence>
<evidence type="ECO:0008006" key="4">
    <source>
        <dbReference type="Google" id="ProtNLM"/>
    </source>
</evidence>
<comment type="caution">
    <text evidence="2">The sequence shown here is derived from an EMBL/GenBank/DDBJ whole genome shotgun (WGS) entry which is preliminary data.</text>
</comment>
<feature type="signal peptide" evidence="1">
    <location>
        <begin position="1"/>
        <end position="19"/>
    </location>
</feature>
<gene>
    <name evidence="2" type="ORF">A9R00_07480</name>
</gene>
<reference evidence="3" key="1">
    <citation type="journal article" date="2017" name="Proc. Natl. Acad. Sci. U.S.A.">
        <title>Simulation of Deepwater Horizon oil plume reveals substrate specialization within a complex community of hydrocarbon degraders.</title>
        <authorList>
            <person name="Hu P."/>
            <person name="Dubinsky E.A."/>
            <person name="Probst A.J."/>
            <person name="Wang J."/>
            <person name="Sieber C.M.K."/>
            <person name="Tom L.M."/>
            <person name="Gardinali P."/>
            <person name="Banfield J.F."/>
            <person name="Atlas R.M."/>
            <person name="Andersen G.L."/>
        </authorList>
    </citation>
    <scope>NUCLEOTIDE SEQUENCE [LARGE SCALE GENOMIC DNA]</scope>
</reference>
<evidence type="ECO:0000313" key="3">
    <source>
        <dbReference type="Proteomes" id="UP000227088"/>
    </source>
</evidence>
<protein>
    <recommendedName>
        <fullName evidence="4">Carboxypeptidase regulatory-like domain-containing protein</fullName>
    </recommendedName>
</protein>
<proteinExistence type="predicted"/>
<dbReference type="Proteomes" id="UP000227088">
    <property type="component" value="Unassembled WGS sequence"/>
</dbReference>
<dbReference type="EMBL" id="MABE01000426">
    <property type="protein sequence ID" value="OUS40161.1"/>
    <property type="molecule type" value="Genomic_DNA"/>
</dbReference>
<dbReference type="AlphaFoldDB" id="A0A1Y5HS69"/>
<organism evidence="2 3">
    <name type="scientific">Oleispira antarctica</name>
    <dbReference type="NCBI Taxonomy" id="188908"/>
    <lineage>
        <taxon>Bacteria</taxon>
        <taxon>Pseudomonadati</taxon>
        <taxon>Pseudomonadota</taxon>
        <taxon>Gammaproteobacteria</taxon>
        <taxon>Oceanospirillales</taxon>
        <taxon>Oceanospirillaceae</taxon>
        <taxon>Oleispira</taxon>
    </lineage>
</organism>
<evidence type="ECO:0000313" key="2">
    <source>
        <dbReference type="EMBL" id="OUS40161.1"/>
    </source>
</evidence>